<evidence type="ECO:0000313" key="4">
    <source>
        <dbReference type="Proteomes" id="UP001595891"/>
    </source>
</evidence>
<dbReference type="InterPro" id="IPR041191">
    <property type="entry name" value="pPIWI_RE_Y"/>
</dbReference>
<dbReference type="EMBL" id="JBHSFN010000030">
    <property type="protein sequence ID" value="MFC4591198.1"/>
    <property type="molecule type" value="Genomic_DNA"/>
</dbReference>
<gene>
    <name evidence="3" type="ORF">ACFO8L_34255</name>
</gene>
<evidence type="ECO:0000259" key="2">
    <source>
        <dbReference type="Pfam" id="PF18156"/>
    </source>
</evidence>
<name>A0ABV9EP21_9ACTN</name>
<sequence>MSISAPHETILLLHTLATALVNADRRTGLDSFHLPYDDEAQRALDRTVLACLLRGAEPPASLAELFSWCRERPLSDWPLDSLPDTIGPDDHLLDPGVGRPTELCFEWKTRSQDSAAEHRDREVIRKALRLCLDAGEPEAYTAFRGLLIEQPVLTSTEAFAVMSDLMLEPVRSILAVIYQEVSDGLVRDHVYATCARCLTLLTPVQDGQWWCERDRCRRVGPPPVGREIDSGEDLRQLERPLRQFVTGPGQAEVSLERRLRLPRLVLEMWPNFDSYDLRLTFPDGQVWAIDVKDWAHPYFLGRAAKPVPPTPPYDEAFWVVPAQRVQERPGYLEIFARNRPASAADLILITDDALIRKAKARLKENRRA</sequence>
<protein>
    <recommendedName>
        <fullName evidence="5">Fis family transcriptional regulator</fullName>
    </recommendedName>
</protein>
<dbReference type="Pfam" id="PF18156">
    <property type="entry name" value="pPIWI_RE_Y"/>
    <property type="match status" value="1"/>
</dbReference>
<reference evidence="4" key="1">
    <citation type="journal article" date="2019" name="Int. J. Syst. Evol. Microbiol.">
        <title>The Global Catalogue of Microorganisms (GCM) 10K type strain sequencing project: providing services to taxonomists for standard genome sequencing and annotation.</title>
        <authorList>
            <consortium name="The Broad Institute Genomics Platform"/>
            <consortium name="The Broad Institute Genome Sequencing Center for Infectious Disease"/>
            <person name="Wu L."/>
            <person name="Ma J."/>
        </authorList>
    </citation>
    <scope>NUCLEOTIDE SEQUENCE [LARGE SCALE GENOMIC DNA]</scope>
    <source>
        <strain evidence="4">CCUG 49560</strain>
    </source>
</reference>
<comment type="caution">
    <text evidence="3">The sequence shown here is derived from an EMBL/GenBank/DDBJ whole genome shotgun (WGS) entry which is preliminary data.</text>
</comment>
<dbReference type="InterPro" id="IPR040828">
    <property type="entry name" value="pPIWI_RE_REase"/>
</dbReference>
<accession>A0ABV9EP21</accession>
<dbReference type="Proteomes" id="UP001595891">
    <property type="component" value="Unassembled WGS sequence"/>
</dbReference>
<evidence type="ECO:0000259" key="1">
    <source>
        <dbReference type="Pfam" id="PF18154"/>
    </source>
</evidence>
<organism evidence="3 4">
    <name type="scientific">Sphaerisporangium corydalis</name>
    <dbReference type="NCBI Taxonomy" id="1441875"/>
    <lineage>
        <taxon>Bacteria</taxon>
        <taxon>Bacillati</taxon>
        <taxon>Actinomycetota</taxon>
        <taxon>Actinomycetes</taxon>
        <taxon>Streptosporangiales</taxon>
        <taxon>Streptosporangiaceae</taxon>
        <taxon>Sphaerisporangium</taxon>
    </lineage>
</organism>
<feature type="domain" description="REase associating with pPIWI RE" evidence="1">
    <location>
        <begin position="249"/>
        <end position="366"/>
    </location>
</feature>
<proteinExistence type="predicted"/>
<evidence type="ECO:0008006" key="5">
    <source>
        <dbReference type="Google" id="ProtNLM"/>
    </source>
</evidence>
<dbReference type="Pfam" id="PF18154">
    <property type="entry name" value="pPIWI_RE_REase"/>
    <property type="match status" value="1"/>
</dbReference>
<evidence type="ECO:0000313" key="3">
    <source>
        <dbReference type="EMBL" id="MFC4591198.1"/>
    </source>
</evidence>
<feature type="domain" description="pPIWI-RE three-gene island" evidence="2">
    <location>
        <begin position="13"/>
        <end position="154"/>
    </location>
</feature>
<keyword evidence="4" id="KW-1185">Reference proteome</keyword>
<dbReference type="RefSeq" id="WP_262844862.1">
    <property type="nucleotide sequence ID" value="NZ_JANZYP010000034.1"/>
</dbReference>